<evidence type="ECO:0000313" key="3">
    <source>
        <dbReference type="Proteomes" id="UP000799538"/>
    </source>
</evidence>
<feature type="region of interest" description="Disordered" evidence="1">
    <location>
        <begin position="1"/>
        <end position="22"/>
    </location>
</feature>
<name>A0A6A6GIG6_9PEZI</name>
<dbReference type="EMBL" id="ML992503">
    <property type="protein sequence ID" value="KAF2225428.1"/>
    <property type="molecule type" value="Genomic_DNA"/>
</dbReference>
<dbReference type="Proteomes" id="UP000799538">
    <property type="component" value="Unassembled WGS sequence"/>
</dbReference>
<keyword evidence="3" id="KW-1185">Reference proteome</keyword>
<gene>
    <name evidence="2" type="ORF">BDZ85DRAFT_257486</name>
</gene>
<protein>
    <submittedName>
        <fullName evidence="2">Uncharacterized protein</fullName>
    </submittedName>
</protein>
<organism evidence="2 3">
    <name type="scientific">Elsinoe ampelina</name>
    <dbReference type="NCBI Taxonomy" id="302913"/>
    <lineage>
        <taxon>Eukaryota</taxon>
        <taxon>Fungi</taxon>
        <taxon>Dikarya</taxon>
        <taxon>Ascomycota</taxon>
        <taxon>Pezizomycotina</taxon>
        <taxon>Dothideomycetes</taxon>
        <taxon>Dothideomycetidae</taxon>
        <taxon>Myriangiales</taxon>
        <taxon>Elsinoaceae</taxon>
        <taxon>Elsinoe</taxon>
    </lineage>
</organism>
<reference evidence="3" key="1">
    <citation type="journal article" date="2020" name="Stud. Mycol.">
        <title>101 Dothideomycetes genomes: A test case for predicting lifestyles and emergence of pathogens.</title>
        <authorList>
            <person name="Haridas S."/>
            <person name="Albert R."/>
            <person name="Binder M."/>
            <person name="Bloem J."/>
            <person name="LaButti K."/>
            <person name="Salamov A."/>
            <person name="Andreopoulos B."/>
            <person name="Baker S."/>
            <person name="Barry K."/>
            <person name="Bills G."/>
            <person name="Bluhm B."/>
            <person name="Cannon C."/>
            <person name="Castanera R."/>
            <person name="Culley D."/>
            <person name="Daum C."/>
            <person name="Ezra D."/>
            <person name="Gonzalez J."/>
            <person name="Henrissat B."/>
            <person name="Kuo A."/>
            <person name="Liang C."/>
            <person name="Lipzen A."/>
            <person name="Lutzoni F."/>
            <person name="Magnuson J."/>
            <person name="Mondo S."/>
            <person name="Nolan M."/>
            <person name="Ohm R."/>
            <person name="Pangilinan J."/>
            <person name="Park H.-J."/>
            <person name="Ramirez L."/>
            <person name="Alfaro M."/>
            <person name="Sun H."/>
            <person name="Tritt A."/>
            <person name="Yoshinaga Y."/>
            <person name="Zwiers L.-H."/>
            <person name="Turgeon B."/>
            <person name="Goodwin S."/>
            <person name="Spatafora J."/>
            <person name="Crous P."/>
            <person name="Grigoriev I."/>
        </authorList>
    </citation>
    <scope>NUCLEOTIDE SEQUENCE [LARGE SCALE GENOMIC DNA]</scope>
    <source>
        <strain evidence="3">CECT 20119</strain>
    </source>
</reference>
<accession>A0A6A6GIG6</accession>
<proteinExistence type="predicted"/>
<evidence type="ECO:0000256" key="1">
    <source>
        <dbReference type="SAM" id="MobiDB-lite"/>
    </source>
</evidence>
<evidence type="ECO:0000313" key="2">
    <source>
        <dbReference type="EMBL" id="KAF2225428.1"/>
    </source>
</evidence>
<dbReference type="AlphaFoldDB" id="A0A6A6GIG6"/>
<sequence length="54" mass="6122">MSTCSDLISDSRDQPVPTPVLPTSPEALYHEAQTHCLEPTLQPQLYHHARQQRP</sequence>